<keyword evidence="10 12" id="KW-0238">DNA-binding</keyword>
<dbReference type="Proteomes" id="UP001302274">
    <property type="component" value="Unassembled WGS sequence"/>
</dbReference>
<dbReference type="EC" id="2.7.7.101" evidence="12"/>
<dbReference type="EMBL" id="JAYGJQ010000002">
    <property type="protein sequence ID" value="MEA9356674.1"/>
    <property type="molecule type" value="Genomic_DNA"/>
</dbReference>
<reference evidence="15 16" key="1">
    <citation type="submission" date="2023-11" db="EMBL/GenBank/DDBJ databases">
        <title>A Novel Polar Bacteriovorax (B. antarcticus) Isolated from the Biocrust in Antarctica.</title>
        <authorList>
            <person name="Mun W."/>
            <person name="Choi S.Y."/>
            <person name="Mitchell R.J."/>
        </authorList>
    </citation>
    <scope>NUCLEOTIDE SEQUENCE [LARGE SCALE GENOMIC DNA]</scope>
    <source>
        <strain evidence="15 16">PP10</strain>
    </source>
</reference>
<dbReference type="SMART" id="SM00400">
    <property type="entry name" value="ZnF_CHCC"/>
    <property type="match status" value="1"/>
</dbReference>
<dbReference type="InterPro" id="IPR013264">
    <property type="entry name" value="DNAG_N"/>
</dbReference>
<evidence type="ECO:0000256" key="12">
    <source>
        <dbReference type="HAMAP-Rule" id="MF_00974"/>
    </source>
</evidence>
<gene>
    <name evidence="12 15" type="primary">dnaG</name>
    <name evidence="15" type="ORF">SHI21_10680</name>
</gene>
<dbReference type="InterPro" id="IPR037068">
    <property type="entry name" value="DNA_primase_core_N_sf"/>
</dbReference>
<dbReference type="PROSITE" id="PS50880">
    <property type="entry name" value="TOPRIM"/>
    <property type="match status" value="1"/>
</dbReference>
<dbReference type="Pfam" id="PF08275">
    <property type="entry name" value="DNAG_N"/>
    <property type="match status" value="1"/>
</dbReference>
<dbReference type="SMART" id="SM00493">
    <property type="entry name" value="TOPRIM"/>
    <property type="match status" value="1"/>
</dbReference>
<evidence type="ECO:0000259" key="14">
    <source>
        <dbReference type="PROSITE" id="PS50880"/>
    </source>
</evidence>
<keyword evidence="8 12" id="KW-0862">Zinc</keyword>
<dbReference type="NCBIfam" id="TIGR01391">
    <property type="entry name" value="dnaG"/>
    <property type="match status" value="1"/>
</dbReference>
<evidence type="ECO:0000256" key="13">
    <source>
        <dbReference type="SAM" id="Coils"/>
    </source>
</evidence>
<organism evidence="15 16">
    <name type="scientific">Bacteriovorax antarcticus</name>
    <dbReference type="NCBI Taxonomy" id="3088717"/>
    <lineage>
        <taxon>Bacteria</taxon>
        <taxon>Pseudomonadati</taxon>
        <taxon>Bdellovibrionota</taxon>
        <taxon>Bacteriovoracia</taxon>
        <taxon>Bacteriovoracales</taxon>
        <taxon>Bacteriovoracaceae</taxon>
        <taxon>Bacteriovorax</taxon>
    </lineage>
</organism>
<dbReference type="InterPro" id="IPR002694">
    <property type="entry name" value="Znf_CHC2"/>
</dbReference>
<dbReference type="InterPro" id="IPR006171">
    <property type="entry name" value="TOPRIM_dom"/>
</dbReference>
<evidence type="ECO:0000256" key="10">
    <source>
        <dbReference type="ARBA" id="ARBA00023125"/>
    </source>
</evidence>
<dbReference type="CDD" id="cd03364">
    <property type="entry name" value="TOPRIM_DnaG_primases"/>
    <property type="match status" value="1"/>
</dbReference>
<evidence type="ECO:0000256" key="6">
    <source>
        <dbReference type="ARBA" id="ARBA00022723"/>
    </source>
</evidence>
<comment type="similarity">
    <text evidence="12">Belongs to the DnaG primase family.</text>
</comment>
<evidence type="ECO:0000256" key="5">
    <source>
        <dbReference type="ARBA" id="ARBA00022705"/>
    </source>
</evidence>
<keyword evidence="5 12" id="KW-0235">DNA replication</keyword>
<evidence type="ECO:0000256" key="4">
    <source>
        <dbReference type="ARBA" id="ARBA00022695"/>
    </source>
</evidence>
<evidence type="ECO:0000256" key="9">
    <source>
        <dbReference type="ARBA" id="ARBA00022842"/>
    </source>
</evidence>
<keyword evidence="9" id="KW-0460">Magnesium</keyword>
<feature type="coiled-coil region" evidence="13">
    <location>
        <begin position="586"/>
        <end position="613"/>
    </location>
</feature>
<keyword evidence="13" id="KW-0175">Coiled coil</keyword>
<accession>A0ABU5VUG1</accession>
<comment type="catalytic activity">
    <reaction evidence="12">
        <text>ssDNA + n NTP = ssDNA/pppN(pN)n-1 hybrid + (n-1) diphosphate.</text>
        <dbReference type="EC" id="2.7.7.101"/>
    </reaction>
</comment>
<comment type="cofactor">
    <cofactor evidence="12">
        <name>Zn(2+)</name>
        <dbReference type="ChEBI" id="CHEBI:29105"/>
    </cofactor>
    <text evidence="12">Binds 1 zinc ion per monomer.</text>
</comment>
<feature type="zinc finger region" description="CHC2-type" evidence="12">
    <location>
        <begin position="37"/>
        <end position="61"/>
    </location>
</feature>
<comment type="function">
    <text evidence="12">RNA polymerase that catalyzes the synthesis of short RNA molecules used as primers for DNA polymerase during DNA replication.</text>
</comment>
<dbReference type="InterPro" id="IPR030846">
    <property type="entry name" value="DnaG_bac"/>
</dbReference>
<dbReference type="PANTHER" id="PTHR30313">
    <property type="entry name" value="DNA PRIMASE"/>
    <property type="match status" value="1"/>
</dbReference>
<dbReference type="InterPro" id="IPR036977">
    <property type="entry name" value="DNA_primase_Znf_CHC2"/>
</dbReference>
<evidence type="ECO:0000256" key="7">
    <source>
        <dbReference type="ARBA" id="ARBA00022771"/>
    </source>
</evidence>
<dbReference type="InterPro" id="IPR006295">
    <property type="entry name" value="DNA_primase_DnaG"/>
</dbReference>
<dbReference type="Pfam" id="PF13155">
    <property type="entry name" value="Toprim_2"/>
    <property type="match status" value="1"/>
</dbReference>
<name>A0ABU5VUG1_9BACT</name>
<dbReference type="Pfam" id="PF01807">
    <property type="entry name" value="Zn_ribbon_DnaG"/>
    <property type="match status" value="1"/>
</dbReference>
<keyword evidence="1 12" id="KW-0240">DNA-directed RNA polymerase</keyword>
<dbReference type="Gene3D" id="3.40.1360.10">
    <property type="match status" value="1"/>
</dbReference>
<dbReference type="SUPFAM" id="SSF56731">
    <property type="entry name" value="DNA primase core"/>
    <property type="match status" value="1"/>
</dbReference>
<keyword evidence="7 12" id="KW-0863">Zinc-finger</keyword>
<sequence>MSLDDLKQKIKEEIPISSVIGNYLSIKRSGSAMVSLCPFHGDTKPSMNINDSKKIFKCFACGAAGDAITFVMKHRNLDYVEALKEICQKQGINFDSYQEERKVNPKMEMAKKILTRAALLYRKIGASNQFPPYTSFIKNRGLNDEIATTYSLGFAPNKSSITDYLKSIPDPKDRDFAISVALDIGLIRRDKNNPDAQYDTFRDRIIFPIWDQFGQVVGFTSRAIRDDQKAKYMNSVESFVFNKSNILYGFHLAKNAIREKDSVILVEGNMDQIALYHNGFLNTVAVMGVALGTSSLERIISLTKNVYLALDSDRAGFIAMERINKQLAEKGIVAKYLDFSPQKDPDDYLKAHGALALQEKIENAIPAIDVLLNNLIPEKLPEVLDRKLEILHKAFDVVAPLRSDLSATERVVGLAKRLGLKAEPSQIIKNYEDHLSKSTDKPKFIQPKKEVIEDSGPMYRDEDFIPHEDNETPFDIEVSAPEIYLSKMEKLLVQELVQLPSLLNMDKMNEILDLVTNDEVKKYIGKIRRITMEVDDREYESVVLNLTNTSEYSIDLREVVTSAFYNYKPKDADKKTKLRILFDLKNKLHTEQLKNRKEEIKKLQQTCDSEEVMTGLLNQLTEIEKTIQIIKNSKPEKSN</sequence>
<protein>
    <recommendedName>
        <fullName evidence="12">DNA primase</fullName>
        <ecNumber evidence="12">2.7.7.101</ecNumber>
    </recommendedName>
</protein>
<comment type="caution">
    <text evidence="15">The sequence shown here is derived from an EMBL/GenBank/DDBJ whole genome shotgun (WGS) entry which is preliminary data.</text>
</comment>
<evidence type="ECO:0000256" key="1">
    <source>
        <dbReference type="ARBA" id="ARBA00022478"/>
    </source>
</evidence>
<dbReference type="Gene3D" id="3.90.980.10">
    <property type="entry name" value="DNA primase, catalytic core, N-terminal domain"/>
    <property type="match status" value="1"/>
</dbReference>
<proteinExistence type="inferred from homology"/>
<keyword evidence="4 12" id="KW-0548">Nucleotidyltransferase</keyword>
<keyword evidence="6 12" id="KW-0479">Metal-binding</keyword>
<evidence type="ECO:0000256" key="11">
    <source>
        <dbReference type="ARBA" id="ARBA00023163"/>
    </source>
</evidence>
<dbReference type="InterPro" id="IPR034151">
    <property type="entry name" value="TOPRIM_DnaG_bac"/>
</dbReference>
<keyword evidence="3 12" id="KW-0808">Transferase</keyword>
<dbReference type="HAMAP" id="MF_00974">
    <property type="entry name" value="DNA_primase_DnaG"/>
    <property type="match status" value="1"/>
</dbReference>
<keyword evidence="16" id="KW-1185">Reference proteome</keyword>
<evidence type="ECO:0000256" key="3">
    <source>
        <dbReference type="ARBA" id="ARBA00022679"/>
    </source>
</evidence>
<dbReference type="InterPro" id="IPR050219">
    <property type="entry name" value="DnaG_primase"/>
</dbReference>
<keyword evidence="11 12" id="KW-0804">Transcription</keyword>
<evidence type="ECO:0000256" key="8">
    <source>
        <dbReference type="ARBA" id="ARBA00022833"/>
    </source>
</evidence>
<evidence type="ECO:0000256" key="2">
    <source>
        <dbReference type="ARBA" id="ARBA00022515"/>
    </source>
</evidence>
<dbReference type="RefSeq" id="WP_323576505.1">
    <property type="nucleotide sequence ID" value="NZ_JAYGJQ010000002.1"/>
</dbReference>
<dbReference type="PANTHER" id="PTHR30313:SF2">
    <property type="entry name" value="DNA PRIMASE"/>
    <property type="match status" value="1"/>
</dbReference>
<dbReference type="SUPFAM" id="SSF57783">
    <property type="entry name" value="Zinc beta-ribbon"/>
    <property type="match status" value="1"/>
</dbReference>
<evidence type="ECO:0000313" key="15">
    <source>
        <dbReference type="EMBL" id="MEA9356674.1"/>
    </source>
</evidence>
<dbReference type="Gene3D" id="3.90.580.10">
    <property type="entry name" value="Zinc finger, CHC2-type domain"/>
    <property type="match status" value="1"/>
</dbReference>
<evidence type="ECO:0000313" key="16">
    <source>
        <dbReference type="Proteomes" id="UP001302274"/>
    </source>
</evidence>
<feature type="domain" description="Toprim" evidence="14">
    <location>
        <begin position="261"/>
        <end position="342"/>
    </location>
</feature>
<comment type="subunit">
    <text evidence="12">Monomer. Interacts with DnaB.</text>
</comment>
<keyword evidence="2 12" id="KW-0639">Primosome</keyword>
<comment type="domain">
    <text evidence="12">Contains an N-terminal zinc-binding domain, a central core domain that contains the primase activity, and a C-terminal DnaB-binding domain.</text>
</comment>